<organism evidence="1 2">
    <name type="scientific">Streptomyces camponoticapitis</name>
    <dbReference type="NCBI Taxonomy" id="1616125"/>
    <lineage>
        <taxon>Bacteria</taxon>
        <taxon>Bacillati</taxon>
        <taxon>Actinomycetota</taxon>
        <taxon>Actinomycetes</taxon>
        <taxon>Kitasatosporales</taxon>
        <taxon>Streptomycetaceae</taxon>
        <taxon>Streptomyces</taxon>
    </lineage>
</organism>
<evidence type="ECO:0000313" key="2">
    <source>
        <dbReference type="Proteomes" id="UP000660265"/>
    </source>
</evidence>
<protein>
    <recommendedName>
        <fullName evidence="3">HNH endonuclease</fullName>
    </recommendedName>
</protein>
<keyword evidence="2" id="KW-1185">Reference proteome</keyword>
<dbReference type="EMBL" id="BMMV01000018">
    <property type="protein sequence ID" value="GGK11893.1"/>
    <property type="molecule type" value="Genomic_DNA"/>
</dbReference>
<evidence type="ECO:0008006" key="3">
    <source>
        <dbReference type="Google" id="ProtNLM"/>
    </source>
</evidence>
<dbReference type="Proteomes" id="UP000660265">
    <property type="component" value="Unassembled WGS sequence"/>
</dbReference>
<evidence type="ECO:0000313" key="1">
    <source>
        <dbReference type="EMBL" id="GGK11893.1"/>
    </source>
</evidence>
<comment type="caution">
    <text evidence="1">The sequence shown here is derived from an EMBL/GenBank/DDBJ whole genome shotgun (WGS) entry which is preliminary data.</text>
</comment>
<accession>A0ABQ2EHW0</accession>
<name>A0ABQ2EHW0_9ACTN</name>
<gene>
    <name evidence="1" type="ORF">GCM10011583_50020</name>
</gene>
<sequence>MVVLSAILKSCDALTTKQLGRCQWGVSPWSAVELSVKLPRQRGDRLFLYAVTNEEQQAGAESNLRLLDAGHAHRRVSGWWDDQLPFGDDLPDLAEPAFVSGQQLVKALEARYPGVTVILRLGPRAAWRTRQERRRIAWEAAKAKRPPLPPDTERLIHALSPECMICHKTVRKLEIAHLLDWPTIRRVVETHPLWLKGDNDMQRAALLFHDPWNMGVLCRERPHRSGCHDRQEIGEVTLEQLRLARATLDRQPGVERLYGRYLDQSLIEERRRFGLDMNAMGRVLTLLAQKAKGGESSSYVLKHGTIKVDRGQGALLWGQYDCTDRARDYNL</sequence>
<proteinExistence type="predicted"/>
<reference evidence="2" key="1">
    <citation type="journal article" date="2019" name="Int. J. Syst. Evol. Microbiol.">
        <title>The Global Catalogue of Microorganisms (GCM) 10K type strain sequencing project: providing services to taxonomists for standard genome sequencing and annotation.</title>
        <authorList>
            <consortium name="The Broad Institute Genomics Platform"/>
            <consortium name="The Broad Institute Genome Sequencing Center for Infectious Disease"/>
            <person name="Wu L."/>
            <person name="Ma J."/>
        </authorList>
    </citation>
    <scope>NUCLEOTIDE SEQUENCE [LARGE SCALE GENOMIC DNA]</scope>
    <source>
        <strain evidence="2">CGMCC 4.7275</strain>
    </source>
</reference>